<evidence type="ECO:0000313" key="1">
    <source>
        <dbReference type="EMBL" id="CCQ43464.1"/>
    </source>
</evidence>
<name>L8E8K7_HUMAN</name>
<dbReference type="ChiTaRS" id="TECPR2">
    <property type="organism name" value="human"/>
</dbReference>
<accession>L8E8K7</accession>
<gene>
    <name evidence="1" type="primary">TECPR2</name>
</gene>
<sequence length="43" mass="4561">MGANGTWMCARVSQVGTAQEGAWGVGELSKGRSLRNVFGMVFN</sequence>
<reference evidence="1" key="1">
    <citation type="journal article" date="2013" name="PLoS ONE">
        <title>Direct detection of alternative open reading frames translation products in human significantly expands the proteome.</title>
        <authorList>
            <person name="Vanderperre B."/>
            <person name="Lucier J.-F."/>
            <person name="Motard J."/>
            <person name="Tremblay G."/>
            <person name="Vanderperre S."/>
            <person name="Wisztorski M."/>
            <person name="Salzet M."/>
            <person name="Boisvert F.-M."/>
            <person name="Roucou X."/>
        </authorList>
    </citation>
    <scope>NUCLEOTIDE SEQUENCE</scope>
</reference>
<dbReference type="EMBL" id="HF583967">
    <property type="protein sequence ID" value="CCQ43464.1"/>
    <property type="molecule type" value="Genomic_DNA"/>
</dbReference>
<dbReference type="OrthoDB" id="9930272at2759"/>
<dbReference type="AlphaFoldDB" id="L8E8K7"/>
<organism evidence="1">
    <name type="scientific">Homo sapiens</name>
    <name type="common">Human</name>
    <dbReference type="NCBI Taxonomy" id="9606"/>
    <lineage>
        <taxon>Eukaryota</taxon>
        <taxon>Metazoa</taxon>
        <taxon>Chordata</taxon>
        <taxon>Craniata</taxon>
        <taxon>Vertebrata</taxon>
        <taxon>Euteleostomi</taxon>
        <taxon>Mammalia</taxon>
        <taxon>Eutheria</taxon>
        <taxon>Euarchontoglires</taxon>
        <taxon>Primates</taxon>
        <taxon>Haplorrhini</taxon>
        <taxon>Catarrhini</taxon>
        <taxon>Hominidae</taxon>
        <taxon>Homo</taxon>
    </lineage>
</organism>
<proteinExistence type="predicted"/>
<protein>
    <submittedName>
        <fullName evidence="1">Alternative protein TECPR2</fullName>
    </submittedName>
</protein>